<feature type="transmembrane region" description="Helical" evidence="6">
    <location>
        <begin position="171"/>
        <end position="188"/>
    </location>
</feature>
<dbReference type="PANTHER" id="PTHR23291:SF32">
    <property type="entry name" value="BAX INHIBITOR 1"/>
    <property type="match status" value="1"/>
</dbReference>
<protein>
    <submittedName>
        <fullName evidence="7">Putative Bax inhibitor 1</fullName>
    </submittedName>
</protein>
<dbReference type="GO" id="GO:0031966">
    <property type="term" value="C:mitochondrial membrane"/>
    <property type="evidence" value="ECO:0007669"/>
    <property type="project" value="TreeGrafter"/>
</dbReference>
<dbReference type="Pfam" id="PF01027">
    <property type="entry name" value="Bax1-I"/>
    <property type="match status" value="1"/>
</dbReference>
<feature type="transmembrane region" description="Helical" evidence="6">
    <location>
        <begin position="131"/>
        <end position="150"/>
    </location>
</feature>
<proteinExistence type="inferred from homology"/>
<name>A0A154P4N8_DUFNO</name>
<comment type="subcellular location">
    <subcellularLocation>
        <location evidence="1">Membrane</location>
        <topology evidence="1">Multi-pass membrane protein</topology>
    </subcellularLocation>
</comment>
<evidence type="ECO:0000256" key="3">
    <source>
        <dbReference type="ARBA" id="ARBA00022692"/>
    </source>
</evidence>
<dbReference type="AlphaFoldDB" id="A0A154P4N8"/>
<evidence type="ECO:0000256" key="5">
    <source>
        <dbReference type="ARBA" id="ARBA00023136"/>
    </source>
</evidence>
<dbReference type="PANTHER" id="PTHR23291">
    <property type="entry name" value="BAX INHIBITOR-RELATED"/>
    <property type="match status" value="1"/>
</dbReference>
<dbReference type="GO" id="GO:0034620">
    <property type="term" value="P:cellular response to unfolded protein"/>
    <property type="evidence" value="ECO:0007669"/>
    <property type="project" value="TreeGrafter"/>
</dbReference>
<dbReference type="STRING" id="178035.A0A154P4N8"/>
<dbReference type="OrthoDB" id="1277691at2759"/>
<feature type="transmembrane region" description="Helical" evidence="6">
    <location>
        <begin position="200"/>
        <end position="220"/>
    </location>
</feature>
<evidence type="ECO:0000313" key="8">
    <source>
        <dbReference type="Proteomes" id="UP000076502"/>
    </source>
</evidence>
<sequence>MVSAAAGSYIHLYTELLQANMLTTLGTFGLLLALISTPDNGKNQKLRLSYLLGFALLSGLGLGPLFQMIIAINPSIIVSALIGTTVVFVSFSISSLLAERGRWLYLGGTLLSLLNTMVLFSFINLFVRWSFFYQAHLYVGLFLMCGFVIYDTQLIIEKFHMGSKDFILHSLDLFIDFIAIFRHLLIILTQKVKKKNGNHITSIIINHEACLYTLICFTGIGKREAKT</sequence>
<feature type="transmembrane region" description="Helical" evidence="6">
    <location>
        <begin position="16"/>
        <end position="36"/>
    </location>
</feature>
<dbReference type="GO" id="GO:0019899">
    <property type="term" value="F:enzyme binding"/>
    <property type="evidence" value="ECO:0007669"/>
    <property type="project" value="TreeGrafter"/>
</dbReference>
<gene>
    <name evidence="7" type="ORF">WN55_08139</name>
</gene>
<keyword evidence="3 6" id="KW-0812">Transmembrane</keyword>
<keyword evidence="4 6" id="KW-1133">Transmembrane helix</keyword>
<keyword evidence="8" id="KW-1185">Reference proteome</keyword>
<dbReference type="EMBL" id="KQ434819">
    <property type="protein sequence ID" value="KZC06905.1"/>
    <property type="molecule type" value="Genomic_DNA"/>
</dbReference>
<feature type="transmembrane region" description="Helical" evidence="6">
    <location>
        <begin position="104"/>
        <end position="125"/>
    </location>
</feature>
<comment type="similarity">
    <text evidence="2 6">Belongs to the BI1 family.</text>
</comment>
<accession>A0A154P4N8</accession>
<dbReference type="InterPro" id="IPR006214">
    <property type="entry name" value="Bax_inhibitor_1-related"/>
</dbReference>
<organism evidence="7 8">
    <name type="scientific">Dufourea novaeangliae</name>
    <name type="common">Sweat bee</name>
    <dbReference type="NCBI Taxonomy" id="178035"/>
    <lineage>
        <taxon>Eukaryota</taxon>
        <taxon>Metazoa</taxon>
        <taxon>Ecdysozoa</taxon>
        <taxon>Arthropoda</taxon>
        <taxon>Hexapoda</taxon>
        <taxon>Insecta</taxon>
        <taxon>Pterygota</taxon>
        <taxon>Neoptera</taxon>
        <taxon>Endopterygota</taxon>
        <taxon>Hymenoptera</taxon>
        <taxon>Apocrita</taxon>
        <taxon>Aculeata</taxon>
        <taxon>Apoidea</taxon>
        <taxon>Anthophila</taxon>
        <taxon>Halictidae</taxon>
        <taxon>Rophitinae</taxon>
        <taxon>Dufourea</taxon>
    </lineage>
</organism>
<evidence type="ECO:0000256" key="2">
    <source>
        <dbReference type="ARBA" id="ARBA00010350"/>
    </source>
</evidence>
<keyword evidence="5 6" id="KW-0472">Membrane</keyword>
<evidence type="ECO:0000256" key="6">
    <source>
        <dbReference type="RuleBase" id="RU004379"/>
    </source>
</evidence>
<feature type="transmembrane region" description="Helical" evidence="6">
    <location>
        <begin position="76"/>
        <end position="97"/>
    </location>
</feature>
<dbReference type="GO" id="GO:2001234">
    <property type="term" value="P:negative regulation of apoptotic signaling pathway"/>
    <property type="evidence" value="ECO:0007669"/>
    <property type="project" value="TreeGrafter"/>
</dbReference>
<dbReference type="GO" id="GO:0033119">
    <property type="term" value="P:negative regulation of RNA splicing"/>
    <property type="evidence" value="ECO:0007669"/>
    <property type="project" value="TreeGrafter"/>
</dbReference>
<evidence type="ECO:0000313" key="7">
    <source>
        <dbReference type="EMBL" id="KZC06905.1"/>
    </source>
</evidence>
<dbReference type="Proteomes" id="UP000076502">
    <property type="component" value="Unassembled WGS sequence"/>
</dbReference>
<feature type="transmembrane region" description="Helical" evidence="6">
    <location>
        <begin position="48"/>
        <end position="70"/>
    </location>
</feature>
<evidence type="ECO:0000256" key="4">
    <source>
        <dbReference type="ARBA" id="ARBA00022989"/>
    </source>
</evidence>
<reference evidence="7 8" key="1">
    <citation type="submission" date="2015-07" db="EMBL/GenBank/DDBJ databases">
        <title>The genome of Dufourea novaeangliae.</title>
        <authorList>
            <person name="Pan H."/>
            <person name="Kapheim K."/>
        </authorList>
    </citation>
    <scope>NUCLEOTIDE SEQUENCE [LARGE SCALE GENOMIC DNA]</scope>
    <source>
        <strain evidence="7">0120121106</strain>
        <tissue evidence="7">Whole body</tissue>
    </source>
</reference>
<evidence type="ECO:0000256" key="1">
    <source>
        <dbReference type="ARBA" id="ARBA00004141"/>
    </source>
</evidence>